<keyword evidence="3" id="KW-1185">Reference proteome</keyword>
<comment type="caution">
    <text evidence="2">The sequence shown here is derived from an EMBL/GenBank/DDBJ whole genome shotgun (WGS) entry which is preliminary data.</text>
</comment>
<proteinExistence type="predicted"/>
<feature type="region of interest" description="Disordered" evidence="1">
    <location>
        <begin position="293"/>
        <end position="340"/>
    </location>
</feature>
<evidence type="ECO:0000313" key="2">
    <source>
        <dbReference type="EMBL" id="VDI43975.1"/>
    </source>
</evidence>
<dbReference type="EMBL" id="UYJE01006205">
    <property type="protein sequence ID" value="VDI43975.1"/>
    <property type="molecule type" value="Genomic_DNA"/>
</dbReference>
<protein>
    <submittedName>
        <fullName evidence="2">Uncharacterized protein</fullName>
    </submittedName>
</protein>
<dbReference type="Proteomes" id="UP000596742">
    <property type="component" value="Unassembled WGS sequence"/>
</dbReference>
<evidence type="ECO:0000313" key="3">
    <source>
        <dbReference type="Proteomes" id="UP000596742"/>
    </source>
</evidence>
<name>A0A8B6F7Q5_MYTGA</name>
<gene>
    <name evidence="2" type="ORF">MGAL_10B030461</name>
</gene>
<evidence type="ECO:0000256" key="1">
    <source>
        <dbReference type="SAM" id="MobiDB-lite"/>
    </source>
</evidence>
<sequence length="675" mass="76503">MIENISQQWKYDRDTSERFINTFLPVDSEDFDKAQYVSKDYEENISQHSNLEQHLNAGNDKLSVEINEVNRCKFESKYNIDIAENAVKEVYVKTEKLSEPNIMENLINQNSCKSEHSQEEVDDIYFEQQSEQQCEEECKSETSSAGHLNLENNNIVEDFASKHDSDGYFNNGLYLESSKGDFATFDKTETYEVRTPSIQGNSQFETKTINQNEEVSRERDELICENINLLKKDYIKEYNDCTENKTNDRTITTFESVQFYCDQTLDDAILSNNVCSKEDLTLIKDEIYSDKSLTDSTTELVESESENSDNSMASSSVQNSPGPDDHAVSSAGQNVNKREVPVLHTNEIYQTSSSHKSETFDSAGRNISGSCYSESLNSKSRCTESSLINKSTVRLKYHTDERTNKHVEEKLNEEAIFTKIITYEHDTTLSYSQSQDSELILLDKTALSSAKRSEDSEADASHGVVKRTLPVSNTTENRRAINLDKLFRSKEGFSISVECTLQLNEQLPTISKTECVNGKSDVHVSSVDVEETVNLCLRDEDSLSRNENGVSVETLQTVSNEHAFDIGQVINSSPDTKYYQDQSIPSDTSMQDKNIFVDANYECTPSTSNFNMNISDKVPNEVDTSFSADFTSNVLKETEYDIEQKSSNLNKCEPQLEVIWYLITVTSCIPLIPNI</sequence>
<accession>A0A8B6F7Q5</accession>
<dbReference type="AlphaFoldDB" id="A0A8B6F7Q5"/>
<organism evidence="2 3">
    <name type="scientific">Mytilus galloprovincialis</name>
    <name type="common">Mediterranean mussel</name>
    <dbReference type="NCBI Taxonomy" id="29158"/>
    <lineage>
        <taxon>Eukaryota</taxon>
        <taxon>Metazoa</taxon>
        <taxon>Spiralia</taxon>
        <taxon>Lophotrochozoa</taxon>
        <taxon>Mollusca</taxon>
        <taxon>Bivalvia</taxon>
        <taxon>Autobranchia</taxon>
        <taxon>Pteriomorphia</taxon>
        <taxon>Mytilida</taxon>
        <taxon>Mytiloidea</taxon>
        <taxon>Mytilidae</taxon>
        <taxon>Mytilinae</taxon>
        <taxon>Mytilus</taxon>
    </lineage>
</organism>
<feature type="compositionally biased region" description="Low complexity" evidence="1">
    <location>
        <begin position="308"/>
        <end position="320"/>
    </location>
</feature>
<reference evidence="2" key="1">
    <citation type="submission" date="2018-11" db="EMBL/GenBank/DDBJ databases">
        <authorList>
            <person name="Alioto T."/>
            <person name="Alioto T."/>
        </authorList>
    </citation>
    <scope>NUCLEOTIDE SEQUENCE</scope>
</reference>